<dbReference type="AlphaFoldDB" id="A0AAD1RY02"/>
<evidence type="ECO:0000313" key="2">
    <source>
        <dbReference type="EMBL" id="CAH2283830.1"/>
    </source>
</evidence>
<protein>
    <submittedName>
        <fullName evidence="2">Uncharacterized protein</fullName>
    </submittedName>
</protein>
<feature type="region of interest" description="Disordered" evidence="1">
    <location>
        <begin position="32"/>
        <end position="56"/>
    </location>
</feature>
<sequence>MDCGLSNEMCNTYAFHTQHLFAQKTLADETPCKPPVERKVRSTEEGSTASSGTHIAFHKEKRMDKAQHVFQETERAPYRTWKDA</sequence>
<evidence type="ECO:0000313" key="3">
    <source>
        <dbReference type="Proteomes" id="UP001295444"/>
    </source>
</evidence>
<keyword evidence="3" id="KW-1185">Reference proteome</keyword>
<feature type="compositionally biased region" description="Basic and acidic residues" evidence="1">
    <location>
        <begin position="32"/>
        <end position="44"/>
    </location>
</feature>
<name>A0AAD1RY02_PELCU</name>
<proteinExistence type="predicted"/>
<dbReference type="Proteomes" id="UP001295444">
    <property type="component" value="Chromosome 04"/>
</dbReference>
<accession>A0AAD1RY02</accession>
<organism evidence="2 3">
    <name type="scientific">Pelobates cultripes</name>
    <name type="common">Western spadefoot toad</name>
    <dbReference type="NCBI Taxonomy" id="61616"/>
    <lineage>
        <taxon>Eukaryota</taxon>
        <taxon>Metazoa</taxon>
        <taxon>Chordata</taxon>
        <taxon>Craniata</taxon>
        <taxon>Vertebrata</taxon>
        <taxon>Euteleostomi</taxon>
        <taxon>Amphibia</taxon>
        <taxon>Batrachia</taxon>
        <taxon>Anura</taxon>
        <taxon>Pelobatoidea</taxon>
        <taxon>Pelobatidae</taxon>
        <taxon>Pelobates</taxon>
    </lineage>
</organism>
<evidence type="ECO:0000256" key="1">
    <source>
        <dbReference type="SAM" id="MobiDB-lite"/>
    </source>
</evidence>
<gene>
    <name evidence="2" type="ORF">PECUL_23A013710</name>
</gene>
<reference evidence="2" key="1">
    <citation type="submission" date="2022-03" db="EMBL/GenBank/DDBJ databases">
        <authorList>
            <person name="Alioto T."/>
            <person name="Alioto T."/>
            <person name="Gomez Garrido J."/>
        </authorList>
    </citation>
    <scope>NUCLEOTIDE SEQUENCE</scope>
</reference>
<dbReference type="EMBL" id="OW240915">
    <property type="protein sequence ID" value="CAH2283830.1"/>
    <property type="molecule type" value="Genomic_DNA"/>
</dbReference>